<dbReference type="RefSeq" id="WP_093622440.1">
    <property type="nucleotide sequence ID" value="NZ_BOMT01000119.1"/>
</dbReference>
<accession>A0A1I2N9L9</accession>
<dbReference type="EMBL" id="FONV01000041">
    <property type="protein sequence ID" value="SFG00178.1"/>
    <property type="molecule type" value="Genomic_DNA"/>
</dbReference>
<sequence>MSYTTSRQNVTAARICTIIAFVFAGLAVLFWPFMFGLVAIILGLVGGFLGDRPLGFYAAAAGAAGAVLGIVLAAAILG</sequence>
<proteinExistence type="predicted"/>
<feature type="transmembrane region" description="Helical" evidence="1">
    <location>
        <begin position="54"/>
        <end position="77"/>
    </location>
</feature>
<keyword evidence="1" id="KW-1133">Transmembrane helix</keyword>
<gene>
    <name evidence="2" type="ORF">SAMN05421541_1411</name>
</gene>
<evidence type="ECO:0000256" key="1">
    <source>
        <dbReference type="SAM" id="Phobius"/>
    </source>
</evidence>
<keyword evidence="1" id="KW-0472">Membrane</keyword>
<evidence type="ECO:0000313" key="3">
    <source>
        <dbReference type="Proteomes" id="UP000199645"/>
    </source>
</evidence>
<reference evidence="2 3" key="1">
    <citation type="submission" date="2016-10" db="EMBL/GenBank/DDBJ databases">
        <authorList>
            <person name="de Groot N.N."/>
        </authorList>
    </citation>
    <scope>NUCLEOTIDE SEQUENCE [LARGE SCALE GENOMIC DNA]</scope>
    <source>
        <strain evidence="2 3">DSM 43019</strain>
    </source>
</reference>
<keyword evidence="3" id="KW-1185">Reference proteome</keyword>
<organism evidence="2 3">
    <name type="scientific">Actinoplanes philippinensis</name>
    <dbReference type="NCBI Taxonomy" id="35752"/>
    <lineage>
        <taxon>Bacteria</taxon>
        <taxon>Bacillati</taxon>
        <taxon>Actinomycetota</taxon>
        <taxon>Actinomycetes</taxon>
        <taxon>Micromonosporales</taxon>
        <taxon>Micromonosporaceae</taxon>
        <taxon>Actinoplanes</taxon>
    </lineage>
</organism>
<keyword evidence="1" id="KW-0812">Transmembrane</keyword>
<name>A0A1I2N9L9_9ACTN</name>
<evidence type="ECO:0000313" key="2">
    <source>
        <dbReference type="EMBL" id="SFG00178.1"/>
    </source>
</evidence>
<dbReference type="Proteomes" id="UP000199645">
    <property type="component" value="Unassembled WGS sequence"/>
</dbReference>
<feature type="transmembrane region" description="Helical" evidence="1">
    <location>
        <begin position="12"/>
        <end position="42"/>
    </location>
</feature>
<dbReference type="OrthoDB" id="3404627at2"/>
<protein>
    <submittedName>
        <fullName evidence="2">Uncharacterized protein</fullName>
    </submittedName>
</protein>
<dbReference type="AlphaFoldDB" id="A0A1I2N9L9"/>